<name>A0A7R9GIV8_9CRUS</name>
<feature type="domain" description="Immunoglobulin I-set" evidence="1">
    <location>
        <begin position="5"/>
        <end position="35"/>
    </location>
</feature>
<dbReference type="EMBL" id="CAJPEX010004207">
    <property type="protein sequence ID" value="CAG0922865.1"/>
    <property type="molecule type" value="Genomic_DNA"/>
</dbReference>
<evidence type="ECO:0000313" key="3">
    <source>
        <dbReference type="Proteomes" id="UP000678499"/>
    </source>
</evidence>
<dbReference type="AlphaFoldDB" id="A0A7R9GIV8"/>
<keyword evidence="3" id="KW-1185">Reference proteome</keyword>
<feature type="non-terminal residue" evidence="2">
    <location>
        <position position="122"/>
    </location>
</feature>
<organism evidence="2">
    <name type="scientific">Notodromas monacha</name>
    <dbReference type="NCBI Taxonomy" id="399045"/>
    <lineage>
        <taxon>Eukaryota</taxon>
        <taxon>Metazoa</taxon>
        <taxon>Ecdysozoa</taxon>
        <taxon>Arthropoda</taxon>
        <taxon>Crustacea</taxon>
        <taxon>Oligostraca</taxon>
        <taxon>Ostracoda</taxon>
        <taxon>Podocopa</taxon>
        <taxon>Podocopida</taxon>
        <taxon>Cypridocopina</taxon>
        <taxon>Cypridoidea</taxon>
        <taxon>Cyprididae</taxon>
        <taxon>Notodromas</taxon>
    </lineage>
</organism>
<dbReference type="CDD" id="cd00096">
    <property type="entry name" value="Ig"/>
    <property type="match status" value="1"/>
</dbReference>
<dbReference type="OrthoDB" id="6332807at2759"/>
<evidence type="ECO:0000259" key="1">
    <source>
        <dbReference type="Pfam" id="PF07679"/>
    </source>
</evidence>
<dbReference type="InterPro" id="IPR013783">
    <property type="entry name" value="Ig-like_fold"/>
</dbReference>
<protein>
    <recommendedName>
        <fullName evidence="1">Immunoglobulin I-set domain-containing protein</fullName>
    </recommendedName>
</protein>
<dbReference type="InterPro" id="IPR036179">
    <property type="entry name" value="Ig-like_dom_sf"/>
</dbReference>
<dbReference type="InterPro" id="IPR013098">
    <property type="entry name" value="Ig_I-set"/>
</dbReference>
<evidence type="ECO:0000313" key="2">
    <source>
        <dbReference type="EMBL" id="CAD7282713.1"/>
    </source>
</evidence>
<sequence length="122" mass="13466">VRANGDLVIANLNFEDMGEYTCRVENDAGFDEVTTFVYPFAMFRVIGVRSEIDRMVSDEIDTRLALNHSAGCGPWSNVECAASEFRITGAGPWDSRVLWGNEVDDGTMQSATGFINEESCQV</sequence>
<proteinExistence type="predicted"/>
<reference evidence="2" key="1">
    <citation type="submission" date="2020-11" db="EMBL/GenBank/DDBJ databases">
        <authorList>
            <person name="Tran Van P."/>
        </authorList>
    </citation>
    <scope>NUCLEOTIDE SEQUENCE</scope>
</reference>
<dbReference type="EMBL" id="OA886244">
    <property type="protein sequence ID" value="CAD7282713.1"/>
    <property type="molecule type" value="Genomic_DNA"/>
</dbReference>
<gene>
    <name evidence="2" type="ORF">NMOB1V02_LOCUS10334</name>
</gene>
<dbReference type="Proteomes" id="UP000678499">
    <property type="component" value="Unassembled WGS sequence"/>
</dbReference>
<dbReference type="Pfam" id="PF07679">
    <property type="entry name" value="I-set"/>
    <property type="match status" value="1"/>
</dbReference>
<dbReference type="Gene3D" id="2.60.40.10">
    <property type="entry name" value="Immunoglobulins"/>
    <property type="match status" value="1"/>
</dbReference>
<accession>A0A7R9GIV8</accession>
<dbReference type="SUPFAM" id="SSF48726">
    <property type="entry name" value="Immunoglobulin"/>
    <property type="match status" value="1"/>
</dbReference>